<evidence type="ECO:0000313" key="3">
    <source>
        <dbReference type="EMBL" id="MQY20845.1"/>
    </source>
</evidence>
<sequence length="647" mass="71755">MTSAEDTVDFGPDEFAVESPVQIVAKSSLWQGFLRTASVLSTSLLLELFSKLLENRVGQSPTLSAASSWLSRIAILVVLTAAAYLVLRRVATMRDRMRVRREMRLTADLISPGPKVKSWPPHSAALKRTVLGKYPSAAACPALWRWPLVQLLYALPFEQYEAVALYEMVSAILTARRRLPIDLPQHSASATTEIDRLTRAGLLVRIADDRVAVRRRMLHWVRATARRTEGASTPIENEPGWDAALPALIHHHADRATRWAAALDTRRLGAGAQRWFEQEADHLLDLITRCARMRRNPRQRAVVEATVPELFRIADALDRWYARNGWSGSKNGLAQQMSKLLTVEEQPVEYELTQIRLLDAVTERDGSVTRDAAGKTATDRAADTETSSAASEPGPAIESSVSWLHRYKASLTARRDEREAWKLLTRRSTPESVQRAGELLERAWRRLPARDAAGSVCLLVDLAIVRLHEGRLEAARNCLAVAQTLAGDDRDPAGLAHVYETLGALRWIRGEPRRALHDWQRALTRFRDLDHDLGTSRCLQHLGSALAEFPEYGGLLVSGEPGLGEVLRQAGGWLAEAVRLREVLDPDAGPPAESLAATALLKVRERLAHEPGLFDPELDSPEDLLLEGVDQWPLAAPEDAISASRES</sequence>
<dbReference type="InterPro" id="IPR011990">
    <property type="entry name" value="TPR-like_helical_dom_sf"/>
</dbReference>
<dbReference type="RefSeq" id="WP_153411596.1">
    <property type="nucleotide sequence ID" value="NZ_WEGK01000008.1"/>
</dbReference>
<evidence type="ECO:0008006" key="5">
    <source>
        <dbReference type="Google" id="ProtNLM"/>
    </source>
</evidence>
<accession>A0A7K0D517</accession>
<keyword evidence="2" id="KW-1133">Transmembrane helix</keyword>
<dbReference type="EMBL" id="WEGK01000008">
    <property type="protein sequence ID" value="MQY20845.1"/>
    <property type="molecule type" value="Genomic_DNA"/>
</dbReference>
<feature type="transmembrane region" description="Helical" evidence="2">
    <location>
        <begin position="69"/>
        <end position="87"/>
    </location>
</feature>
<dbReference type="Gene3D" id="1.25.40.10">
    <property type="entry name" value="Tetratricopeptide repeat domain"/>
    <property type="match status" value="1"/>
</dbReference>
<dbReference type="Proteomes" id="UP000438448">
    <property type="component" value="Unassembled WGS sequence"/>
</dbReference>
<proteinExistence type="predicted"/>
<comment type="caution">
    <text evidence="3">The sequence shown here is derived from an EMBL/GenBank/DDBJ whole genome shotgun (WGS) entry which is preliminary data.</text>
</comment>
<protein>
    <recommendedName>
        <fullName evidence="5">Tetratricopeptide repeat protein</fullName>
    </recommendedName>
</protein>
<dbReference type="SUPFAM" id="SSF48452">
    <property type="entry name" value="TPR-like"/>
    <property type="match status" value="1"/>
</dbReference>
<evidence type="ECO:0000256" key="2">
    <source>
        <dbReference type="SAM" id="Phobius"/>
    </source>
</evidence>
<evidence type="ECO:0000256" key="1">
    <source>
        <dbReference type="SAM" id="MobiDB-lite"/>
    </source>
</evidence>
<dbReference type="OrthoDB" id="4506116at2"/>
<feature type="region of interest" description="Disordered" evidence="1">
    <location>
        <begin position="367"/>
        <end position="395"/>
    </location>
</feature>
<keyword evidence="2" id="KW-0812">Transmembrane</keyword>
<keyword evidence="2" id="KW-0472">Membrane</keyword>
<organism evidence="3 4">
    <name type="scientific">Nocardia macrotermitis</name>
    <dbReference type="NCBI Taxonomy" id="2585198"/>
    <lineage>
        <taxon>Bacteria</taxon>
        <taxon>Bacillati</taxon>
        <taxon>Actinomycetota</taxon>
        <taxon>Actinomycetes</taxon>
        <taxon>Mycobacteriales</taxon>
        <taxon>Nocardiaceae</taxon>
        <taxon>Nocardia</taxon>
    </lineage>
</organism>
<evidence type="ECO:0000313" key="4">
    <source>
        <dbReference type="Proteomes" id="UP000438448"/>
    </source>
</evidence>
<dbReference type="AlphaFoldDB" id="A0A7K0D517"/>
<name>A0A7K0D517_9NOCA</name>
<reference evidence="3 4" key="1">
    <citation type="submission" date="2019-10" db="EMBL/GenBank/DDBJ databases">
        <title>Nocardia macrotermitis sp. nov. and Nocardia aurantia sp. nov., isolated from the gut of fungus growing-termite Macrotermes natalensis.</title>
        <authorList>
            <person name="Benndorf R."/>
            <person name="Schwitalla J."/>
            <person name="Martin K."/>
            <person name="De Beer W."/>
            <person name="Kaster A.-K."/>
            <person name="Vollmers J."/>
            <person name="Poulsen M."/>
            <person name="Beemelmanns C."/>
        </authorList>
    </citation>
    <scope>NUCLEOTIDE SEQUENCE [LARGE SCALE GENOMIC DNA]</scope>
    <source>
        <strain evidence="3 4">RB20</strain>
    </source>
</reference>
<gene>
    <name evidence="3" type="ORF">NRB20_39530</name>
</gene>
<keyword evidence="4" id="KW-1185">Reference proteome</keyword>